<name>A0A5C3N3P2_9AGAM</name>
<dbReference type="Proteomes" id="UP000305948">
    <property type="component" value="Unassembled WGS sequence"/>
</dbReference>
<protein>
    <submittedName>
        <fullName evidence="1">Uncharacterized protein</fullName>
    </submittedName>
</protein>
<sequence>MMMQTKGGHQASRGDEYEMHMDSSFKAIDSKSTVVRQFKNVPSNPSESDFYGPYNKLLHLLFPADSDFVVSFQYTPDAQNLLDLGLTYEIRFVDKSVLLLQVRRPSHREILSKRQAADDHIRRHMADIVGEA</sequence>
<proteinExistence type="predicted"/>
<organism evidence="1 2">
    <name type="scientific">Heliocybe sulcata</name>
    <dbReference type="NCBI Taxonomy" id="5364"/>
    <lineage>
        <taxon>Eukaryota</taxon>
        <taxon>Fungi</taxon>
        <taxon>Dikarya</taxon>
        <taxon>Basidiomycota</taxon>
        <taxon>Agaricomycotina</taxon>
        <taxon>Agaricomycetes</taxon>
        <taxon>Gloeophyllales</taxon>
        <taxon>Gloeophyllaceae</taxon>
        <taxon>Heliocybe</taxon>
    </lineage>
</organism>
<reference evidence="1 2" key="1">
    <citation type="journal article" date="2019" name="Nat. Ecol. Evol.">
        <title>Megaphylogeny resolves global patterns of mushroom evolution.</title>
        <authorList>
            <person name="Varga T."/>
            <person name="Krizsan K."/>
            <person name="Foldi C."/>
            <person name="Dima B."/>
            <person name="Sanchez-Garcia M."/>
            <person name="Sanchez-Ramirez S."/>
            <person name="Szollosi G.J."/>
            <person name="Szarkandi J.G."/>
            <person name="Papp V."/>
            <person name="Albert L."/>
            <person name="Andreopoulos W."/>
            <person name="Angelini C."/>
            <person name="Antonin V."/>
            <person name="Barry K.W."/>
            <person name="Bougher N.L."/>
            <person name="Buchanan P."/>
            <person name="Buyck B."/>
            <person name="Bense V."/>
            <person name="Catcheside P."/>
            <person name="Chovatia M."/>
            <person name="Cooper J."/>
            <person name="Damon W."/>
            <person name="Desjardin D."/>
            <person name="Finy P."/>
            <person name="Geml J."/>
            <person name="Haridas S."/>
            <person name="Hughes K."/>
            <person name="Justo A."/>
            <person name="Karasinski D."/>
            <person name="Kautmanova I."/>
            <person name="Kiss B."/>
            <person name="Kocsube S."/>
            <person name="Kotiranta H."/>
            <person name="LaButti K.M."/>
            <person name="Lechner B.E."/>
            <person name="Liimatainen K."/>
            <person name="Lipzen A."/>
            <person name="Lukacs Z."/>
            <person name="Mihaltcheva S."/>
            <person name="Morgado L.N."/>
            <person name="Niskanen T."/>
            <person name="Noordeloos M.E."/>
            <person name="Ohm R.A."/>
            <person name="Ortiz-Santana B."/>
            <person name="Ovrebo C."/>
            <person name="Racz N."/>
            <person name="Riley R."/>
            <person name="Savchenko A."/>
            <person name="Shiryaev A."/>
            <person name="Soop K."/>
            <person name="Spirin V."/>
            <person name="Szebenyi C."/>
            <person name="Tomsovsky M."/>
            <person name="Tulloss R.E."/>
            <person name="Uehling J."/>
            <person name="Grigoriev I.V."/>
            <person name="Vagvolgyi C."/>
            <person name="Papp T."/>
            <person name="Martin F.M."/>
            <person name="Miettinen O."/>
            <person name="Hibbett D.S."/>
            <person name="Nagy L.G."/>
        </authorList>
    </citation>
    <scope>NUCLEOTIDE SEQUENCE [LARGE SCALE GENOMIC DNA]</scope>
    <source>
        <strain evidence="1 2">OMC1185</strain>
    </source>
</reference>
<evidence type="ECO:0000313" key="2">
    <source>
        <dbReference type="Proteomes" id="UP000305948"/>
    </source>
</evidence>
<evidence type="ECO:0000313" key="1">
    <source>
        <dbReference type="EMBL" id="TFK48411.1"/>
    </source>
</evidence>
<dbReference type="OrthoDB" id="5362978at2759"/>
<dbReference type="EMBL" id="ML213519">
    <property type="protein sequence ID" value="TFK48411.1"/>
    <property type="molecule type" value="Genomic_DNA"/>
</dbReference>
<gene>
    <name evidence="1" type="ORF">OE88DRAFT_1647007</name>
</gene>
<keyword evidence="2" id="KW-1185">Reference proteome</keyword>
<dbReference type="AlphaFoldDB" id="A0A5C3N3P2"/>
<accession>A0A5C3N3P2</accession>